<feature type="transmembrane region" description="Helical" evidence="1">
    <location>
        <begin position="24"/>
        <end position="50"/>
    </location>
</feature>
<name>A0ABN7UMJ6_GIGMA</name>
<keyword evidence="3" id="KW-1185">Reference proteome</keyword>
<sequence>MKCCHTLQQASELVYINTMAGLDIFNILMMILSTSTPIGGLPLAIMLTFIETTNSFTKALDMLKCIMPISAFNRHGPVIGPKVFITNGCKAENSIDSKHGINKNDHIALIKYLKKIVFARTENRFKEERYKKWAIAYCQHLPIQDNHTNNFSEPRIWVIKDAIFDRIQAYNIVQIFYFIINLIDLYYIHKLLAIAHNKLDNFIVHCFQLSGWQIGLLDDIKVISYESII</sequence>
<protein>
    <submittedName>
        <fullName evidence="2">24762_t:CDS:1</fullName>
    </submittedName>
</protein>
<dbReference type="PANTHER" id="PTHR35385">
    <property type="entry name" value="PROTEIN B, PUTATIVE-RELATED-RELATED"/>
    <property type="match status" value="1"/>
</dbReference>
<gene>
    <name evidence="2" type="ORF">GMARGA_LOCUS7975</name>
</gene>
<proteinExistence type="predicted"/>
<evidence type="ECO:0000313" key="2">
    <source>
        <dbReference type="EMBL" id="CAG8623711.1"/>
    </source>
</evidence>
<evidence type="ECO:0000313" key="3">
    <source>
        <dbReference type="Proteomes" id="UP000789901"/>
    </source>
</evidence>
<dbReference type="EMBL" id="CAJVQB010003990">
    <property type="protein sequence ID" value="CAG8623711.1"/>
    <property type="molecule type" value="Genomic_DNA"/>
</dbReference>
<organism evidence="2 3">
    <name type="scientific">Gigaspora margarita</name>
    <dbReference type="NCBI Taxonomy" id="4874"/>
    <lineage>
        <taxon>Eukaryota</taxon>
        <taxon>Fungi</taxon>
        <taxon>Fungi incertae sedis</taxon>
        <taxon>Mucoromycota</taxon>
        <taxon>Glomeromycotina</taxon>
        <taxon>Glomeromycetes</taxon>
        <taxon>Diversisporales</taxon>
        <taxon>Gigasporaceae</taxon>
        <taxon>Gigaspora</taxon>
    </lineage>
</organism>
<keyword evidence="1" id="KW-1133">Transmembrane helix</keyword>
<comment type="caution">
    <text evidence="2">The sequence shown here is derived from an EMBL/GenBank/DDBJ whole genome shotgun (WGS) entry which is preliminary data.</text>
</comment>
<evidence type="ECO:0000256" key="1">
    <source>
        <dbReference type="SAM" id="Phobius"/>
    </source>
</evidence>
<dbReference type="Proteomes" id="UP000789901">
    <property type="component" value="Unassembled WGS sequence"/>
</dbReference>
<dbReference type="PANTHER" id="PTHR35385:SF2">
    <property type="entry name" value="PROTEIN B, PUTATIVE-RELATED"/>
    <property type="match status" value="1"/>
</dbReference>
<keyword evidence="1" id="KW-0812">Transmembrane</keyword>
<reference evidence="2 3" key="1">
    <citation type="submission" date="2021-06" db="EMBL/GenBank/DDBJ databases">
        <authorList>
            <person name="Kallberg Y."/>
            <person name="Tangrot J."/>
            <person name="Rosling A."/>
        </authorList>
    </citation>
    <scope>NUCLEOTIDE SEQUENCE [LARGE SCALE GENOMIC DNA]</scope>
    <source>
        <strain evidence="2 3">120-4 pot B 10/14</strain>
    </source>
</reference>
<accession>A0ABN7UMJ6</accession>
<keyword evidence="1" id="KW-0472">Membrane</keyword>